<dbReference type="Proteomes" id="UP001251524">
    <property type="component" value="Unassembled WGS sequence"/>
</dbReference>
<accession>A0ABU1WD28</accession>
<keyword evidence="2" id="KW-1185">Reference proteome</keyword>
<organism evidence="1 2">
    <name type="scientific">Lysobacter niastensis</name>
    <dbReference type="NCBI Taxonomy" id="380629"/>
    <lineage>
        <taxon>Bacteria</taxon>
        <taxon>Pseudomonadati</taxon>
        <taxon>Pseudomonadota</taxon>
        <taxon>Gammaproteobacteria</taxon>
        <taxon>Lysobacterales</taxon>
        <taxon>Lysobacteraceae</taxon>
        <taxon>Lysobacter</taxon>
    </lineage>
</organism>
<protein>
    <submittedName>
        <fullName evidence="1">Cu/Ag efflux protein CusF</fullName>
    </submittedName>
</protein>
<name>A0ABU1WD28_9GAMM</name>
<dbReference type="EMBL" id="JAVDVY010000002">
    <property type="protein sequence ID" value="MDR7135483.1"/>
    <property type="molecule type" value="Genomic_DNA"/>
</dbReference>
<comment type="caution">
    <text evidence="1">The sequence shown here is derived from an EMBL/GenBank/DDBJ whole genome shotgun (WGS) entry which is preliminary data.</text>
</comment>
<evidence type="ECO:0000313" key="2">
    <source>
        <dbReference type="Proteomes" id="UP001251524"/>
    </source>
</evidence>
<reference evidence="1 2" key="1">
    <citation type="submission" date="2023-07" db="EMBL/GenBank/DDBJ databases">
        <title>Sorghum-associated microbial communities from plants grown in Nebraska, USA.</title>
        <authorList>
            <person name="Schachtman D."/>
        </authorList>
    </citation>
    <scope>NUCLEOTIDE SEQUENCE [LARGE SCALE GENOMIC DNA]</scope>
    <source>
        <strain evidence="1 2">BE198</strain>
    </source>
</reference>
<gene>
    <name evidence="1" type="ORF">J2X06_002692</name>
</gene>
<sequence>MAALWRQRRRAVISPRLDAITILMQWPRYRRGDGPTPSRLVAGRSVIRALAGRNAPASRSQHSWSEVNMSLSRTPLVLSLALAVATVAACSTAPKAETPTEVAAVQITATGTVTAIDTPNRLVTIRNQQNEEVQVHADETVRNFDQIHVGDIVSIDYKRSVAVDIQPAGSAEAGAYIKEDEDVAKLGEKPRAGMSQTVTVMAPILAIDTANNTITVKGPRGNVVDLDVVRPEQQARLSQLKVGDILRVAFTEAAVVSVRPKGK</sequence>
<evidence type="ECO:0000313" key="1">
    <source>
        <dbReference type="EMBL" id="MDR7135483.1"/>
    </source>
</evidence>
<proteinExistence type="predicted"/>